<protein>
    <submittedName>
        <fullName evidence="2">Uncharacterized protein</fullName>
    </submittedName>
</protein>
<feature type="signal peptide" evidence="1">
    <location>
        <begin position="1"/>
        <end position="16"/>
    </location>
</feature>
<dbReference type="EMBL" id="CAXAMN010012224">
    <property type="protein sequence ID" value="CAK9037617.1"/>
    <property type="molecule type" value="Genomic_DNA"/>
</dbReference>
<evidence type="ECO:0000256" key="1">
    <source>
        <dbReference type="SAM" id="SignalP"/>
    </source>
</evidence>
<gene>
    <name evidence="2" type="ORF">CCMP2556_LOCUS20725</name>
    <name evidence="3" type="ORF">CCMP2556_LOCUS20740</name>
</gene>
<dbReference type="Proteomes" id="UP001642484">
    <property type="component" value="Unassembled WGS sequence"/>
</dbReference>
<dbReference type="EMBL" id="CAXAMN010012224">
    <property type="protein sequence ID" value="CAK9037592.1"/>
    <property type="molecule type" value="Genomic_DNA"/>
</dbReference>
<name>A0ABP0LFQ6_9DINO</name>
<evidence type="ECO:0000313" key="4">
    <source>
        <dbReference type="Proteomes" id="UP001642484"/>
    </source>
</evidence>
<reference evidence="2 4" key="1">
    <citation type="submission" date="2024-02" db="EMBL/GenBank/DDBJ databases">
        <authorList>
            <person name="Chen Y."/>
            <person name="Shah S."/>
            <person name="Dougan E. K."/>
            <person name="Thang M."/>
            <person name="Chan C."/>
        </authorList>
    </citation>
    <scope>NUCLEOTIDE SEQUENCE [LARGE SCALE GENOMIC DNA]</scope>
</reference>
<comment type="caution">
    <text evidence="2">The sequence shown here is derived from an EMBL/GenBank/DDBJ whole genome shotgun (WGS) entry which is preliminary data.</text>
</comment>
<proteinExistence type="predicted"/>
<accession>A0ABP0LFQ6</accession>
<feature type="chain" id="PRO_5045029272" evidence="1">
    <location>
        <begin position="17"/>
        <end position="206"/>
    </location>
</feature>
<keyword evidence="4" id="KW-1185">Reference proteome</keyword>
<keyword evidence="1" id="KW-0732">Signal</keyword>
<sequence>MLRIVLFLFSISTCTAVECQAGDAICQDQEMPSNSLLQREKRAVGKDLGQATENDTSAAAVNATKRSPCVAGGRDASCCYSRGQSCTNPPNPFDSRTSCPPGAMCSAPLQLNPFAGPSYGFCQCGMGSCAGDGNSCGVGPDLPKVGTDVFATCDGRSPPEGCCPNKNTCSLVEREEEIPASKLSSCRHQPTEPLRLVHRLWHWASL</sequence>
<evidence type="ECO:0000313" key="2">
    <source>
        <dbReference type="EMBL" id="CAK9037592.1"/>
    </source>
</evidence>
<organism evidence="2 4">
    <name type="scientific">Durusdinium trenchii</name>
    <dbReference type="NCBI Taxonomy" id="1381693"/>
    <lineage>
        <taxon>Eukaryota</taxon>
        <taxon>Sar</taxon>
        <taxon>Alveolata</taxon>
        <taxon>Dinophyceae</taxon>
        <taxon>Suessiales</taxon>
        <taxon>Symbiodiniaceae</taxon>
        <taxon>Durusdinium</taxon>
    </lineage>
</organism>
<evidence type="ECO:0000313" key="3">
    <source>
        <dbReference type="EMBL" id="CAK9037617.1"/>
    </source>
</evidence>